<gene>
    <name evidence="6" type="ORF">SK128_010311</name>
</gene>
<protein>
    <recommendedName>
        <fullName evidence="5">Cytochrome b5 heme-binding domain-containing protein</fullName>
    </recommendedName>
</protein>
<dbReference type="AlphaFoldDB" id="A0AAN8WJK2"/>
<accession>A0AAN8WJK2</accession>
<keyword evidence="7" id="KW-1185">Reference proteome</keyword>
<keyword evidence="2 4" id="KW-0479">Metal-binding</keyword>
<keyword evidence="1 4" id="KW-0349">Heme</keyword>
<dbReference type="InterPro" id="IPR053100">
    <property type="entry name" value="Cytochrome_b5-related"/>
</dbReference>
<dbReference type="GO" id="GO:0020037">
    <property type="term" value="F:heme binding"/>
    <property type="evidence" value="ECO:0007669"/>
    <property type="project" value="UniProtKB-UniRule"/>
</dbReference>
<proteinExistence type="inferred from homology"/>
<dbReference type="GO" id="GO:0006629">
    <property type="term" value="P:lipid metabolic process"/>
    <property type="evidence" value="ECO:0007669"/>
    <property type="project" value="InterPro"/>
</dbReference>
<dbReference type="Gene3D" id="3.10.120.10">
    <property type="entry name" value="Cytochrome b5-like heme/steroid binding domain"/>
    <property type="match status" value="1"/>
</dbReference>
<keyword evidence="4" id="KW-0472">Membrane</keyword>
<reference evidence="6 7" key="1">
    <citation type="submission" date="2023-11" db="EMBL/GenBank/DDBJ databases">
        <title>Halocaridina rubra genome assembly.</title>
        <authorList>
            <person name="Smith C."/>
        </authorList>
    </citation>
    <scope>NUCLEOTIDE SEQUENCE [LARGE SCALE GENOMIC DNA]</scope>
    <source>
        <strain evidence="6">EP-1</strain>
        <tissue evidence="6">Whole</tissue>
    </source>
</reference>
<dbReference type="PANTHER" id="PTHR16740:SF1">
    <property type="entry name" value="CYTOCHROME B5-RELATED PROTEIN-RELATED"/>
    <property type="match status" value="1"/>
</dbReference>
<dbReference type="PROSITE" id="PS50255">
    <property type="entry name" value="CYTOCHROME_B5_2"/>
    <property type="match status" value="1"/>
</dbReference>
<evidence type="ECO:0000259" key="5">
    <source>
        <dbReference type="PROSITE" id="PS50255"/>
    </source>
</evidence>
<sequence length="463" mass="53469">MAPCEGMPKDPHEKESCAAGCTDDLPSAASTRCPTSGGTFRGYPTNRDLPIKSYYTWIKGKRIDDDIGPYWRVHDKLYDLTDFVRLHPGGKDWIECTKGTDITEAFETSHFTSSPEKILDKYYVQDIAIPRNSPYTFHEDGFYKKLKRKALPILQKSGRGPSFEMLLIQDGLIVTFIILFFITAWLQSYILAVLTGIILALECSCAHNFIHQRDSFRIYYVDFSLFSSYEWRVTHIISHHVYTNTLYDYEVIELEPFWMFLPTSKKSFLQRYCVPLYEWAILPWAMYASFLKRLHLWICGEIRPRTENCIPVLELAVMLALVPSPITGMSLWMVIHSICSLWMVSIHLAGTHHYPDNYHEGDAPREEPDWGLCQLDAVRDKVGYVGNIFMVATHFGNHGLHHLFPTVDHSRLDQLYPVFFETCQEFGMTYDLLTHWQTLHGKYVQLAKTTPNPHPPGSKTKCE</sequence>
<keyword evidence="4" id="KW-0812">Transmembrane</keyword>
<dbReference type="InterPro" id="IPR005804">
    <property type="entry name" value="FA_desaturase_dom"/>
</dbReference>
<feature type="transmembrane region" description="Helical" evidence="4">
    <location>
        <begin position="312"/>
        <end position="335"/>
    </location>
</feature>
<evidence type="ECO:0000313" key="6">
    <source>
        <dbReference type="EMBL" id="KAK7067347.1"/>
    </source>
</evidence>
<evidence type="ECO:0000313" key="7">
    <source>
        <dbReference type="Proteomes" id="UP001381693"/>
    </source>
</evidence>
<keyword evidence="3 4" id="KW-0408">Iron</keyword>
<dbReference type="InterPro" id="IPR001199">
    <property type="entry name" value="Cyt_B5-like_heme/steroid-bd"/>
</dbReference>
<feature type="transmembrane region" description="Helical" evidence="4">
    <location>
        <begin position="165"/>
        <end position="183"/>
    </location>
</feature>
<keyword evidence="4" id="KW-1133">Transmembrane helix</keyword>
<feature type="transmembrane region" description="Helical" evidence="4">
    <location>
        <begin position="189"/>
        <end position="210"/>
    </location>
</feature>
<evidence type="ECO:0000256" key="4">
    <source>
        <dbReference type="RuleBase" id="RU362121"/>
    </source>
</evidence>
<evidence type="ECO:0000256" key="1">
    <source>
        <dbReference type="ARBA" id="ARBA00022617"/>
    </source>
</evidence>
<name>A0AAN8WJK2_HALRR</name>
<evidence type="ECO:0000256" key="2">
    <source>
        <dbReference type="ARBA" id="ARBA00022723"/>
    </source>
</evidence>
<dbReference type="InterPro" id="IPR036400">
    <property type="entry name" value="Cyt_B5-like_heme/steroid_sf"/>
</dbReference>
<evidence type="ECO:0000256" key="3">
    <source>
        <dbReference type="ARBA" id="ARBA00023004"/>
    </source>
</evidence>
<comment type="similarity">
    <text evidence="4">Belongs to the cytochrome b5 family.</text>
</comment>
<dbReference type="Pfam" id="PF00173">
    <property type="entry name" value="Cyt-b5"/>
    <property type="match status" value="1"/>
</dbReference>
<comment type="caution">
    <text evidence="6">The sequence shown here is derived from an EMBL/GenBank/DDBJ whole genome shotgun (WGS) entry which is preliminary data.</text>
</comment>
<dbReference type="PROSITE" id="PS00191">
    <property type="entry name" value="CYTOCHROME_B5_1"/>
    <property type="match status" value="1"/>
</dbReference>
<feature type="domain" description="Cytochrome b5 heme-binding" evidence="5">
    <location>
        <begin position="73"/>
        <end position="128"/>
    </location>
</feature>
<dbReference type="GO" id="GO:0046872">
    <property type="term" value="F:metal ion binding"/>
    <property type="evidence" value="ECO:0007669"/>
    <property type="project" value="UniProtKB-UniRule"/>
</dbReference>
<dbReference type="Pfam" id="PF00487">
    <property type="entry name" value="FA_desaturase"/>
    <property type="match status" value="1"/>
</dbReference>
<dbReference type="SMART" id="SM01117">
    <property type="entry name" value="Cyt-b5"/>
    <property type="match status" value="1"/>
</dbReference>
<dbReference type="EMBL" id="JAXCGZ010018870">
    <property type="protein sequence ID" value="KAK7067347.1"/>
    <property type="molecule type" value="Genomic_DNA"/>
</dbReference>
<comment type="caution">
    <text evidence="4">Lacks conserved residue(s) required for the propagation of feature annotation.</text>
</comment>
<dbReference type="Proteomes" id="UP001381693">
    <property type="component" value="Unassembled WGS sequence"/>
</dbReference>
<dbReference type="InterPro" id="IPR018506">
    <property type="entry name" value="Cyt_B5_heme-BS"/>
</dbReference>
<organism evidence="6 7">
    <name type="scientific">Halocaridina rubra</name>
    <name type="common">Hawaiian red shrimp</name>
    <dbReference type="NCBI Taxonomy" id="373956"/>
    <lineage>
        <taxon>Eukaryota</taxon>
        <taxon>Metazoa</taxon>
        <taxon>Ecdysozoa</taxon>
        <taxon>Arthropoda</taxon>
        <taxon>Crustacea</taxon>
        <taxon>Multicrustacea</taxon>
        <taxon>Malacostraca</taxon>
        <taxon>Eumalacostraca</taxon>
        <taxon>Eucarida</taxon>
        <taxon>Decapoda</taxon>
        <taxon>Pleocyemata</taxon>
        <taxon>Caridea</taxon>
        <taxon>Atyoidea</taxon>
        <taxon>Atyidae</taxon>
        <taxon>Halocaridina</taxon>
    </lineage>
</organism>
<dbReference type="PANTHER" id="PTHR16740">
    <property type="entry name" value="CYTOCHROME B5-RELATED PROTEIN-RELATED"/>
    <property type="match status" value="1"/>
</dbReference>
<dbReference type="SUPFAM" id="SSF55856">
    <property type="entry name" value="Cytochrome b5-like heme/steroid binding domain"/>
    <property type="match status" value="1"/>
</dbReference>